<reference evidence="4" key="1">
    <citation type="submission" date="2016-10" db="EMBL/GenBank/DDBJ databases">
        <title>Sequence of Gallionella enrichment culture.</title>
        <authorList>
            <person name="Poehlein A."/>
            <person name="Muehling M."/>
            <person name="Daniel R."/>
        </authorList>
    </citation>
    <scope>NUCLEOTIDE SEQUENCE</scope>
</reference>
<keyword evidence="4" id="KW-0326">Glycosidase</keyword>
<dbReference type="InterPro" id="IPR049046">
    <property type="entry name" value="Beta-AFase-like_GH127_middle"/>
</dbReference>
<dbReference type="EC" id="3.2.1.185" evidence="4"/>
<dbReference type="Pfam" id="PF20737">
    <property type="entry name" value="Glyco_hydro127C"/>
    <property type="match status" value="1"/>
</dbReference>
<organism evidence="4">
    <name type="scientific">mine drainage metagenome</name>
    <dbReference type="NCBI Taxonomy" id="410659"/>
    <lineage>
        <taxon>unclassified sequences</taxon>
        <taxon>metagenomes</taxon>
        <taxon>ecological metagenomes</taxon>
    </lineage>
</organism>
<evidence type="ECO:0000259" key="1">
    <source>
        <dbReference type="Pfam" id="PF07944"/>
    </source>
</evidence>
<dbReference type="GO" id="GO:0005975">
    <property type="term" value="P:carbohydrate metabolic process"/>
    <property type="evidence" value="ECO:0007669"/>
    <property type="project" value="InterPro"/>
</dbReference>
<feature type="domain" description="Non-reducing end beta-L-arabinofuranosidase-like GH127 middle" evidence="2">
    <location>
        <begin position="441"/>
        <end position="553"/>
    </location>
</feature>
<gene>
    <name evidence="4" type="primary">hypBA1_5</name>
    <name evidence="4" type="ORF">GALL_141900</name>
</gene>
<comment type="caution">
    <text evidence="4">The sequence shown here is derived from an EMBL/GenBank/DDBJ whole genome shotgun (WGS) entry which is preliminary data.</text>
</comment>
<accession>A0A1J5S6M3</accession>
<evidence type="ECO:0000313" key="4">
    <source>
        <dbReference type="EMBL" id="OIR03770.1"/>
    </source>
</evidence>
<dbReference type="GO" id="GO:0102478">
    <property type="term" value="F:beta-L-arabinofuranosidase activity"/>
    <property type="evidence" value="ECO:0007669"/>
    <property type="project" value="UniProtKB-EC"/>
</dbReference>
<dbReference type="PANTHER" id="PTHR43465">
    <property type="entry name" value="DUF1680 DOMAIN PROTEIN (AFU_ORTHOLOGUE AFUA_1G08910)"/>
    <property type="match status" value="1"/>
</dbReference>
<dbReference type="InterPro" id="IPR012878">
    <property type="entry name" value="Beta-AFase-like_GH127_cat"/>
</dbReference>
<evidence type="ECO:0000259" key="3">
    <source>
        <dbReference type="Pfam" id="PF20737"/>
    </source>
</evidence>
<evidence type="ECO:0000259" key="2">
    <source>
        <dbReference type="Pfam" id="PF20736"/>
    </source>
</evidence>
<dbReference type="Pfam" id="PF07944">
    <property type="entry name" value="Beta-AFase-like_GH127_cat"/>
    <property type="match status" value="1"/>
</dbReference>
<dbReference type="EMBL" id="MLJW01000063">
    <property type="protein sequence ID" value="OIR03770.1"/>
    <property type="molecule type" value="Genomic_DNA"/>
</dbReference>
<proteinExistence type="predicted"/>
<dbReference type="PANTHER" id="PTHR43465:SF2">
    <property type="entry name" value="DUF1680 DOMAIN PROTEIN (AFU_ORTHOLOGUE AFUA_1G08910)"/>
    <property type="match status" value="1"/>
</dbReference>
<dbReference type="InterPro" id="IPR008928">
    <property type="entry name" value="6-hairpin_glycosidase_sf"/>
</dbReference>
<keyword evidence="4" id="KW-0378">Hydrolase</keyword>
<name>A0A1J5S6M3_9ZZZZ</name>
<feature type="domain" description="Non-reducing end beta-L-arabinofuranosidase-like GH127 C-terminal" evidence="3">
    <location>
        <begin position="555"/>
        <end position="649"/>
    </location>
</feature>
<protein>
    <submittedName>
        <fullName evidence="4">Non-reducing end beta-L-arabinofuranosidase</fullName>
        <ecNumber evidence="4">3.2.1.185</ecNumber>
    </submittedName>
</protein>
<dbReference type="InterPro" id="IPR049049">
    <property type="entry name" value="Beta-AFase-like_GH127_C"/>
</dbReference>
<dbReference type="InterPro" id="IPR049174">
    <property type="entry name" value="Beta-AFase-like"/>
</dbReference>
<feature type="domain" description="Non-reducing end beta-L-arabinofuranosidase-like GH127 catalytic" evidence="1">
    <location>
        <begin position="35"/>
        <end position="430"/>
    </location>
</feature>
<dbReference type="Pfam" id="PF20736">
    <property type="entry name" value="Glyco_hydro127M"/>
    <property type="match status" value="1"/>
</dbReference>
<dbReference type="SUPFAM" id="SSF48208">
    <property type="entry name" value="Six-hairpin glycosidases"/>
    <property type="match status" value="1"/>
</dbReference>
<dbReference type="AlphaFoldDB" id="A0A1J5S6M3"/>
<sequence>MRPPFALYLLAALSGFSLSASAATDYPVRPVPFTDVRLTGGFWGVRQEVNREVTLPYAMDQCEASDRLKNFDLAAETLRRRAAGDVHFQNKPATIFPFDDTDAYKVIEAASYVLSMHPDPALSRRVDGWIARIAAAQEPDGYLYTFRTMHPDSPAQPWVGQRRWENEPKLSHELYDAGHLYEAGVAHYLATGKRTLLDVCLKNANLLWRTFGDGRLRVAPGHEIVEMGLVKLYRVTGDERWLKLAKIFLDARGPGGPAYSQQQALVVDQTEAVGHAVRANYLYSGMADVAALTGDQRYQHAIDLIWRNVVSKKLYLTGGVGALRDGEAYGADYQLPNDAYNETCAAVALMMWNHRMFLRSGDARYMDVVERTAYNGFISGVSLSGNRFFYPNPLVYDGHSKNNYGCAGRAPWFGCACCPPNLMRLLASLGGYFYAVKGDDLYVNLYSPDTASVKLPAGAVTLTQDTQYPWKGRVRLTVDPAKPAEFALRLRVPGWARGEPVPSDLYTFENPGATQRWTILVNGSPVDAPLDHGYAVLSRIWKAGDVVELDLPMPVRRVLGNAHIEATRGRVAFERGPVVYCVEDTAHGPTPPDALVVNDRAPVTSRFDPSLLGGVTVLELSVKQAAAPVMAIPYYTWDNRGLSPMAVWLDRADR</sequence>